<dbReference type="InterPro" id="IPR029063">
    <property type="entry name" value="SAM-dependent_MTases_sf"/>
</dbReference>
<comment type="caution">
    <text evidence="2">The sequence shown here is derived from an EMBL/GenBank/DDBJ whole genome shotgun (WGS) entry which is preliminary data.</text>
</comment>
<organism evidence="2 3">
    <name type="scientific">Candidatus Nomurabacteria bacterium RIFCSPLOWO2_01_FULL_41_12</name>
    <dbReference type="NCBI Taxonomy" id="1801774"/>
    <lineage>
        <taxon>Bacteria</taxon>
        <taxon>Candidatus Nomuraibacteriota</taxon>
    </lineage>
</organism>
<dbReference type="PANTHER" id="PTHR43667:SF2">
    <property type="entry name" value="FATTY ACID C-METHYL TRANSFERASE"/>
    <property type="match status" value="1"/>
</dbReference>
<dbReference type="AlphaFoldDB" id="A0A1F6WV29"/>
<gene>
    <name evidence="2" type="ORF">A3A05_03090</name>
</gene>
<dbReference type="SUPFAM" id="SSF53335">
    <property type="entry name" value="S-adenosyl-L-methionine-dependent methyltransferases"/>
    <property type="match status" value="1"/>
</dbReference>
<feature type="domain" description="Methyltransferase" evidence="1">
    <location>
        <begin position="60"/>
        <end position="153"/>
    </location>
</feature>
<name>A0A1F6WV29_9BACT</name>
<dbReference type="PANTHER" id="PTHR43667">
    <property type="entry name" value="CYCLOPROPANE-FATTY-ACYL-PHOSPHOLIPID SYNTHASE"/>
    <property type="match status" value="1"/>
</dbReference>
<evidence type="ECO:0000259" key="1">
    <source>
        <dbReference type="Pfam" id="PF13649"/>
    </source>
</evidence>
<dbReference type="Proteomes" id="UP000176187">
    <property type="component" value="Unassembled WGS sequence"/>
</dbReference>
<dbReference type="Gene3D" id="3.40.50.150">
    <property type="entry name" value="Vaccinia Virus protein VP39"/>
    <property type="match status" value="1"/>
</dbReference>
<dbReference type="CDD" id="cd02440">
    <property type="entry name" value="AdoMet_MTases"/>
    <property type="match status" value="1"/>
</dbReference>
<dbReference type="InterPro" id="IPR041698">
    <property type="entry name" value="Methyltransf_25"/>
</dbReference>
<dbReference type="InterPro" id="IPR050723">
    <property type="entry name" value="CFA/CMAS"/>
</dbReference>
<dbReference type="EMBL" id="MFUY01000024">
    <property type="protein sequence ID" value="OGI85710.1"/>
    <property type="molecule type" value="Genomic_DNA"/>
</dbReference>
<dbReference type="Pfam" id="PF13649">
    <property type="entry name" value="Methyltransf_25"/>
    <property type="match status" value="1"/>
</dbReference>
<protein>
    <recommendedName>
        <fullName evidence="1">Methyltransferase domain-containing protein</fullName>
    </recommendedName>
</protein>
<evidence type="ECO:0000313" key="2">
    <source>
        <dbReference type="EMBL" id="OGI85710.1"/>
    </source>
</evidence>
<accession>A0A1F6WV29</accession>
<reference evidence="2 3" key="1">
    <citation type="journal article" date="2016" name="Nat. Commun.">
        <title>Thousands of microbial genomes shed light on interconnected biogeochemical processes in an aquifer system.</title>
        <authorList>
            <person name="Anantharaman K."/>
            <person name="Brown C.T."/>
            <person name="Hug L.A."/>
            <person name="Sharon I."/>
            <person name="Castelle C.J."/>
            <person name="Probst A.J."/>
            <person name="Thomas B.C."/>
            <person name="Singh A."/>
            <person name="Wilkins M.J."/>
            <person name="Karaoz U."/>
            <person name="Brodie E.L."/>
            <person name="Williams K.H."/>
            <person name="Hubbard S.S."/>
            <person name="Banfield J.F."/>
        </authorList>
    </citation>
    <scope>NUCLEOTIDE SEQUENCE [LARGE SCALE GENOMIC DNA]</scope>
</reference>
<evidence type="ECO:0000313" key="3">
    <source>
        <dbReference type="Proteomes" id="UP000176187"/>
    </source>
</evidence>
<proteinExistence type="predicted"/>
<sequence length="240" mass="27192">MKPFGDKPPTNPPPTQRDITDTAWDKRAAEGYLMHVEGKDLAPFFENFYAAHQAELGPDVLDIGCGMGRYLIPMVQRGLNVTGVEPSDGMRHGAEEKLQEVGLQAQIIKGQSAKLDFPSDNFDFVVSIGAIHHNMWPDIQKSFAEVARVLKPGKFFLFQCRSIKDFAKQRRRIIDSGYTAVDLKGSKRGVNQHYFTMKELEQLATENGFEIAVEPYEELKVDKADSKKQGARWWVVYRKI</sequence>
<dbReference type="STRING" id="1801774.A3A05_03090"/>